<comment type="subcellular location">
    <subcellularLocation>
        <location evidence="1">Secreted</location>
    </subcellularLocation>
</comment>
<reference evidence="4" key="2">
    <citation type="journal article" date="2022" name="Microbiol. Resour. Announc.">
        <title>Metagenome Sequencing to Explore Phylogenomics of Terrestrial Cyanobacteria.</title>
        <authorList>
            <person name="Ward R.D."/>
            <person name="Stajich J.E."/>
            <person name="Johansen J.R."/>
            <person name="Huntemann M."/>
            <person name="Clum A."/>
            <person name="Foster B."/>
            <person name="Foster B."/>
            <person name="Roux S."/>
            <person name="Palaniappan K."/>
            <person name="Varghese N."/>
            <person name="Mukherjee S."/>
            <person name="Reddy T.B.K."/>
            <person name="Daum C."/>
            <person name="Copeland A."/>
            <person name="Chen I.A."/>
            <person name="Ivanova N.N."/>
            <person name="Kyrpides N.C."/>
            <person name="Shapiro N."/>
            <person name="Eloe-Fadrosh E.A."/>
            <person name="Pietrasiak N."/>
        </authorList>
    </citation>
    <scope>NUCLEOTIDE SEQUENCE</scope>
    <source>
        <strain evidence="4">CPER-KK1</strain>
    </source>
</reference>
<dbReference type="GO" id="GO:0051045">
    <property type="term" value="P:negative regulation of membrane protein ectodomain proteolysis"/>
    <property type="evidence" value="ECO:0007669"/>
    <property type="project" value="TreeGrafter"/>
</dbReference>
<dbReference type="GO" id="GO:0031012">
    <property type="term" value="C:extracellular matrix"/>
    <property type="evidence" value="ECO:0007669"/>
    <property type="project" value="TreeGrafter"/>
</dbReference>
<dbReference type="GO" id="GO:0008191">
    <property type="term" value="F:metalloendopeptidase inhibitor activity"/>
    <property type="evidence" value="ECO:0007669"/>
    <property type="project" value="InterPro"/>
</dbReference>
<evidence type="ECO:0000256" key="3">
    <source>
        <dbReference type="SAM" id="SignalP"/>
    </source>
</evidence>
<gene>
    <name evidence="4" type="ORF">KME25_16380</name>
</gene>
<feature type="chain" id="PRO_5037256953" evidence="3">
    <location>
        <begin position="19"/>
        <end position="278"/>
    </location>
</feature>
<dbReference type="AlphaFoldDB" id="A0A951PME6"/>
<evidence type="ECO:0000313" key="4">
    <source>
        <dbReference type="EMBL" id="MBW4546003.1"/>
    </source>
</evidence>
<reference evidence="4" key="1">
    <citation type="submission" date="2021-05" db="EMBL/GenBank/DDBJ databases">
        <authorList>
            <person name="Pietrasiak N."/>
            <person name="Ward R."/>
            <person name="Stajich J.E."/>
            <person name="Kurbessoian T."/>
        </authorList>
    </citation>
    <scope>NUCLEOTIDE SEQUENCE</scope>
    <source>
        <strain evidence="4">CPER-KK1</strain>
    </source>
</reference>
<evidence type="ECO:0000256" key="1">
    <source>
        <dbReference type="ARBA" id="ARBA00004613"/>
    </source>
</evidence>
<name>A0A951PME6_9CYAN</name>
<dbReference type="InterPro" id="IPR001820">
    <property type="entry name" value="TIMP"/>
</dbReference>
<comment type="caution">
    <text evidence="4">The sequence shown here is derived from an EMBL/GenBank/DDBJ whole genome shotgun (WGS) entry which is preliminary data.</text>
</comment>
<keyword evidence="3" id="KW-0732">Signal</keyword>
<dbReference type="Pfam" id="PF19671">
    <property type="entry name" value="DUF6174"/>
    <property type="match status" value="1"/>
</dbReference>
<proteinExistence type="predicted"/>
<dbReference type="Pfam" id="PF00965">
    <property type="entry name" value="TIMP"/>
    <property type="match status" value="1"/>
</dbReference>
<dbReference type="PANTHER" id="PTHR11844">
    <property type="entry name" value="METALLOPROTEASE INHIBITOR"/>
    <property type="match status" value="1"/>
</dbReference>
<dbReference type="EMBL" id="JAHHIF010000020">
    <property type="protein sequence ID" value="MBW4546003.1"/>
    <property type="molecule type" value="Genomic_DNA"/>
</dbReference>
<sequence>MKKILVIATSLFVLSANAASACSCLPTTPQQSLQNSEAVFSGRVVDVTEQSPAERRPGRRNEDPNFLNGVKVTFEVSEVWKGNSERRLVVTTSDSSASCGYSFQEGQEYLVYASDEDAQLKTGLCSGTKRLSDARADLAVLGEGETPVNYRLNAAQLQQHRQLWRNQNISSYRYTLRVSCFCTPEVTQPVVVEVRNNRVTSITAANTGKPVNQEYFRQYNSVPKLFNIVQNAIANKAASMQITYHRTLGYPTQINIDKDAQMADEEIYLTIENLQVIR</sequence>
<feature type="signal peptide" evidence="3">
    <location>
        <begin position="1"/>
        <end position="18"/>
    </location>
</feature>
<dbReference type="Proteomes" id="UP000753908">
    <property type="component" value="Unassembled WGS sequence"/>
</dbReference>
<protein>
    <submittedName>
        <fullName evidence="4">Uncharacterized protein</fullName>
    </submittedName>
</protein>
<organism evidence="4 5">
    <name type="scientific">Symplocastrum torsivum CPER-KK1</name>
    <dbReference type="NCBI Taxonomy" id="450513"/>
    <lineage>
        <taxon>Bacteria</taxon>
        <taxon>Bacillati</taxon>
        <taxon>Cyanobacteriota</taxon>
        <taxon>Cyanophyceae</taxon>
        <taxon>Oscillatoriophycideae</taxon>
        <taxon>Oscillatoriales</taxon>
        <taxon>Microcoleaceae</taxon>
        <taxon>Symplocastrum</taxon>
    </lineage>
</organism>
<dbReference type="GO" id="GO:0002020">
    <property type="term" value="F:protease binding"/>
    <property type="evidence" value="ECO:0007669"/>
    <property type="project" value="TreeGrafter"/>
</dbReference>
<dbReference type="GO" id="GO:0005615">
    <property type="term" value="C:extracellular space"/>
    <property type="evidence" value="ECO:0007669"/>
    <property type="project" value="TreeGrafter"/>
</dbReference>
<dbReference type="PANTHER" id="PTHR11844:SF33">
    <property type="entry name" value="TISSUE INHIBITOR OF METALLOPROTEINASE"/>
    <property type="match status" value="1"/>
</dbReference>
<dbReference type="InterPro" id="IPR008993">
    <property type="entry name" value="TIMP-like_OB-fold"/>
</dbReference>
<keyword evidence="2" id="KW-0964">Secreted</keyword>
<dbReference type="InterPro" id="IPR046172">
    <property type="entry name" value="DUF6174"/>
</dbReference>
<dbReference type="Gene3D" id="2.40.50.120">
    <property type="match status" value="1"/>
</dbReference>
<accession>A0A951PME6</accession>
<evidence type="ECO:0000313" key="5">
    <source>
        <dbReference type="Proteomes" id="UP000753908"/>
    </source>
</evidence>
<evidence type="ECO:0000256" key="2">
    <source>
        <dbReference type="ARBA" id="ARBA00022525"/>
    </source>
</evidence>
<dbReference type="SUPFAM" id="SSF50242">
    <property type="entry name" value="TIMP-like"/>
    <property type="match status" value="1"/>
</dbReference>
<dbReference type="PROSITE" id="PS51257">
    <property type="entry name" value="PROKAR_LIPOPROTEIN"/>
    <property type="match status" value="1"/>
</dbReference>